<evidence type="ECO:0000256" key="1">
    <source>
        <dbReference type="SAM" id="MobiDB-lite"/>
    </source>
</evidence>
<keyword evidence="2" id="KW-0732">Signal</keyword>
<evidence type="ECO:0000256" key="2">
    <source>
        <dbReference type="SAM" id="SignalP"/>
    </source>
</evidence>
<reference evidence="3" key="1">
    <citation type="journal article" date="2014" name="Int. J. Syst. Evol. Microbiol.">
        <title>Complete genome of a new Firmicutes species belonging to the dominant human colonic microbiota ('Ruminococcus bicirculans') reveals two chromosomes and a selective capacity to utilize plant glucans.</title>
        <authorList>
            <consortium name="NISC Comparative Sequencing Program"/>
            <person name="Wegmann U."/>
            <person name="Louis P."/>
            <person name="Goesmann A."/>
            <person name="Henrissat B."/>
            <person name="Duncan S.H."/>
            <person name="Flint H.J."/>
        </authorList>
    </citation>
    <scope>NUCLEOTIDE SEQUENCE</scope>
    <source>
        <strain evidence="3">CGMCC 1.15287</strain>
    </source>
</reference>
<organism evidence="4 5">
    <name type="scientific">Pedobacter zeae</name>
    <dbReference type="NCBI Taxonomy" id="1737356"/>
    <lineage>
        <taxon>Bacteria</taxon>
        <taxon>Pseudomonadati</taxon>
        <taxon>Bacteroidota</taxon>
        <taxon>Sphingobacteriia</taxon>
        <taxon>Sphingobacteriales</taxon>
        <taxon>Sphingobacteriaceae</taxon>
        <taxon>Pedobacter</taxon>
    </lineage>
</organism>
<comment type="caution">
    <text evidence="4">The sequence shown here is derived from an EMBL/GenBank/DDBJ whole genome shotgun (WGS) entry which is preliminary data.</text>
</comment>
<dbReference type="EMBL" id="BMHZ01000001">
    <property type="protein sequence ID" value="GGG92203.1"/>
    <property type="molecule type" value="Genomic_DNA"/>
</dbReference>
<dbReference type="AlphaFoldDB" id="A0A7W6KB46"/>
<feature type="chain" id="PRO_5030994132" evidence="2">
    <location>
        <begin position="20"/>
        <end position="312"/>
    </location>
</feature>
<evidence type="ECO:0000313" key="3">
    <source>
        <dbReference type="EMBL" id="GGG92203.1"/>
    </source>
</evidence>
<feature type="region of interest" description="Disordered" evidence="1">
    <location>
        <begin position="154"/>
        <end position="193"/>
    </location>
</feature>
<reference evidence="6" key="2">
    <citation type="journal article" date="2019" name="Int. J. Syst. Evol. Microbiol.">
        <title>The Global Catalogue of Microorganisms (GCM) 10K type strain sequencing project: providing services to taxonomists for standard genome sequencing and annotation.</title>
        <authorList>
            <consortium name="The Broad Institute Genomics Platform"/>
            <consortium name="The Broad Institute Genome Sequencing Center for Infectious Disease"/>
            <person name="Wu L."/>
            <person name="Ma J."/>
        </authorList>
    </citation>
    <scope>NUCLEOTIDE SEQUENCE [LARGE SCALE GENOMIC DNA]</scope>
    <source>
        <strain evidence="6">CGMCC 1.15287</strain>
    </source>
</reference>
<keyword evidence="6" id="KW-1185">Reference proteome</keyword>
<proteinExistence type="predicted"/>
<sequence>MKKNCFFLLLLLSFGGVLAQNRGYNKTEWSVAKPAPCFPNLYVSYKSIGYEPSVSSYGYNWRIENRSDKRVTFTFGPWIVAADGKTKEKMSGGLFVLDPGQLYTHTPGYNKVVPQGSAMEFFITAYSDVKGGPSYNCVNGTKYCVSNCIGTGSAPRTGPNSASRLESGTSVAAAGGQVSGSGTAQRAGTPAVKPNTAEITLQATRGTYSVRALIDNVQCPGSIRVGLDPDASDGKKLTIYAMPKAESGTFTSDDAGGSCALHAILYWFENGKYRYTSPNLTLTKTGLNSFTFTGSLANGERISGSGNYTLAQ</sequence>
<evidence type="ECO:0000313" key="5">
    <source>
        <dbReference type="Proteomes" id="UP000532273"/>
    </source>
</evidence>
<dbReference type="Proteomes" id="UP000642938">
    <property type="component" value="Unassembled WGS sequence"/>
</dbReference>
<evidence type="ECO:0000313" key="4">
    <source>
        <dbReference type="EMBL" id="MBB4108536.1"/>
    </source>
</evidence>
<gene>
    <name evidence="3" type="ORF">GCM10007422_01490</name>
    <name evidence="4" type="ORF">GGQ60_002517</name>
</gene>
<dbReference type="EMBL" id="JACIEF010000002">
    <property type="protein sequence ID" value="MBB4108536.1"/>
    <property type="molecule type" value="Genomic_DNA"/>
</dbReference>
<evidence type="ECO:0000313" key="6">
    <source>
        <dbReference type="Proteomes" id="UP000642938"/>
    </source>
</evidence>
<accession>A0A7W6KB46</accession>
<feature type="compositionally biased region" description="Low complexity" evidence="1">
    <location>
        <begin position="167"/>
        <end position="185"/>
    </location>
</feature>
<reference evidence="4 5" key="3">
    <citation type="submission" date="2020-08" db="EMBL/GenBank/DDBJ databases">
        <title>Genomic Encyclopedia of Type Strains, Phase IV (KMG-IV): sequencing the most valuable type-strain genomes for metagenomic binning, comparative biology and taxonomic classification.</title>
        <authorList>
            <person name="Goeker M."/>
        </authorList>
    </citation>
    <scope>NUCLEOTIDE SEQUENCE [LARGE SCALE GENOMIC DNA]</scope>
    <source>
        <strain evidence="4 5">DSM 100774</strain>
    </source>
</reference>
<dbReference type="RefSeq" id="WP_183764289.1">
    <property type="nucleotide sequence ID" value="NZ_BMHZ01000001.1"/>
</dbReference>
<reference evidence="3" key="4">
    <citation type="submission" date="2024-05" db="EMBL/GenBank/DDBJ databases">
        <authorList>
            <person name="Sun Q."/>
            <person name="Zhou Y."/>
        </authorList>
    </citation>
    <scope>NUCLEOTIDE SEQUENCE</scope>
    <source>
        <strain evidence="3">CGMCC 1.15287</strain>
    </source>
</reference>
<name>A0A7W6KB46_9SPHI</name>
<dbReference type="Proteomes" id="UP000532273">
    <property type="component" value="Unassembled WGS sequence"/>
</dbReference>
<feature type="signal peptide" evidence="2">
    <location>
        <begin position="1"/>
        <end position="19"/>
    </location>
</feature>
<protein>
    <submittedName>
        <fullName evidence="4">Uncharacterized protein</fullName>
    </submittedName>
</protein>